<sequence length="179" mass="20979">MAKKFVKRYMPDTHKIRHHRHLRFFGTLLHDPNLWHLNRHSVAGAMAVGLFMAFVPIPFQMIPAAALAIWFRVNLPISVALVWLTNPFTMPPLFYFNYKLGTWILQRPVKDVTFAISDTTFELSWTWITQEFASIWQPFLLGSLIVASLSALAGYWGTRAFWRLHVVRAWEARRKKRRA</sequence>
<dbReference type="InterPro" id="IPR018639">
    <property type="entry name" value="DUF2062"/>
</dbReference>
<dbReference type="Proteomes" id="UP000177950">
    <property type="component" value="Unassembled WGS sequence"/>
</dbReference>
<evidence type="ECO:0000313" key="4">
    <source>
        <dbReference type="Proteomes" id="UP000177950"/>
    </source>
</evidence>
<dbReference type="Pfam" id="PF09835">
    <property type="entry name" value="DUF2062"/>
    <property type="match status" value="1"/>
</dbReference>
<comment type="caution">
    <text evidence="3">The sequence shown here is derived from an EMBL/GenBank/DDBJ whole genome shotgun (WGS) entry which is preliminary data.</text>
</comment>
<evidence type="ECO:0000313" key="3">
    <source>
        <dbReference type="EMBL" id="OGI58808.1"/>
    </source>
</evidence>
<dbReference type="PANTHER" id="PTHR40547">
    <property type="entry name" value="SLL0298 PROTEIN"/>
    <property type="match status" value="1"/>
</dbReference>
<keyword evidence="3" id="KW-0067">ATP-binding</keyword>
<keyword evidence="1" id="KW-0472">Membrane</keyword>
<gene>
    <name evidence="3" type="ORF">A2V58_01505</name>
</gene>
<feature type="domain" description="DUF2062" evidence="2">
    <location>
        <begin position="22"/>
        <end position="170"/>
    </location>
</feature>
<dbReference type="PANTHER" id="PTHR40547:SF1">
    <property type="entry name" value="SLL0298 PROTEIN"/>
    <property type="match status" value="1"/>
</dbReference>
<evidence type="ECO:0000259" key="2">
    <source>
        <dbReference type="Pfam" id="PF09835"/>
    </source>
</evidence>
<dbReference type="AlphaFoldDB" id="A0A1F6UN96"/>
<dbReference type="GO" id="GO:0005524">
    <property type="term" value="F:ATP binding"/>
    <property type="evidence" value="ECO:0007669"/>
    <property type="project" value="UniProtKB-KW"/>
</dbReference>
<dbReference type="EMBL" id="MFSV01000046">
    <property type="protein sequence ID" value="OGI58808.1"/>
    <property type="molecule type" value="Genomic_DNA"/>
</dbReference>
<reference evidence="3 4" key="1">
    <citation type="journal article" date="2016" name="Nat. Commun.">
        <title>Thousands of microbial genomes shed light on interconnected biogeochemical processes in an aquifer system.</title>
        <authorList>
            <person name="Anantharaman K."/>
            <person name="Brown C.T."/>
            <person name="Hug L.A."/>
            <person name="Sharon I."/>
            <person name="Castelle C.J."/>
            <person name="Probst A.J."/>
            <person name="Thomas B.C."/>
            <person name="Singh A."/>
            <person name="Wilkins M.J."/>
            <person name="Karaoz U."/>
            <person name="Brodie E.L."/>
            <person name="Williams K.H."/>
            <person name="Hubbard S.S."/>
            <person name="Banfield J.F."/>
        </authorList>
    </citation>
    <scope>NUCLEOTIDE SEQUENCE [LARGE SCALE GENOMIC DNA]</scope>
</reference>
<protein>
    <submittedName>
        <fullName evidence="3">ATP-binding protein</fullName>
    </submittedName>
</protein>
<keyword evidence="1" id="KW-0812">Transmembrane</keyword>
<organism evidence="3 4">
    <name type="scientific">Candidatus Muproteobacteria bacterium RBG_19FT_COMBO_61_10</name>
    <dbReference type="NCBI Taxonomy" id="1817761"/>
    <lineage>
        <taxon>Bacteria</taxon>
        <taxon>Pseudomonadati</taxon>
        <taxon>Pseudomonadota</taxon>
        <taxon>Candidatus Muproteobacteria</taxon>
    </lineage>
</organism>
<evidence type="ECO:0000256" key="1">
    <source>
        <dbReference type="SAM" id="Phobius"/>
    </source>
</evidence>
<accession>A0A1F6UN96</accession>
<feature type="transmembrane region" description="Helical" evidence="1">
    <location>
        <begin position="135"/>
        <end position="156"/>
    </location>
</feature>
<name>A0A1F6UN96_9PROT</name>
<keyword evidence="1" id="KW-1133">Transmembrane helix</keyword>
<proteinExistence type="predicted"/>
<keyword evidence="3" id="KW-0547">Nucleotide-binding</keyword>